<evidence type="ECO:0000313" key="13">
    <source>
        <dbReference type="Proteomes" id="UP000476030"/>
    </source>
</evidence>
<evidence type="ECO:0000256" key="3">
    <source>
        <dbReference type="ARBA" id="ARBA00017228"/>
    </source>
</evidence>
<dbReference type="InterPro" id="IPR004559">
    <property type="entry name" value="HemW-like"/>
</dbReference>
<keyword evidence="10" id="KW-0004">4Fe-4S</keyword>
<comment type="cofactor">
    <cofactor evidence="1">
        <name>[4Fe-4S] cluster</name>
        <dbReference type="ChEBI" id="CHEBI:49883"/>
    </cofactor>
</comment>
<evidence type="ECO:0000256" key="5">
    <source>
        <dbReference type="ARBA" id="ARBA00022691"/>
    </source>
</evidence>
<dbReference type="CDD" id="cd01335">
    <property type="entry name" value="Radical_SAM"/>
    <property type="match status" value="1"/>
</dbReference>
<dbReference type="InterPro" id="IPR006638">
    <property type="entry name" value="Elp3/MiaA/NifB-like_rSAM"/>
</dbReference>
<feature type="domain" description="Radical SAM core" evidence="11">
    <location>
        <begin position="8"/>
        <end position="243"/>
    </location>
</feature>
<sequence>MPALTENSAPDPGFGLYFHWPFCRKKCPYCDFNSHVREAVDQRRWTAALLQDLDWFAGQTSKKRLTSIFFGGGTPSLMEPETVRALIEGAAQYFTFADDIEITLEANPTSVEAASFAGYRQAGVTRLSLGVQSIRDEALKFLGREHSVSEALKAIELARESFRNISFDLIYALPGQSLDDWRSDLETALTLAGDHLSLYQLTIEPNTGFAGAVRRGEFAMPAEENAEELFEMTQSLCASAGLPAYEISNHARPGFECRHNLTYWRYGEYVGVGPGAHGRLVRDGIRTASQQIKRPESWLAAVEKEGHGTEVSEALRSSLECAEEMLLMGLRLDEGVWFENFSAVIGQPMSGFLRQDRLDNLIDAGLMQMDEQKLRATDRGRLVLNSLLPEILV</sequence>
<evidence type="ECO:0000313" key="12">
    <source>
        <dbReference type="EMBL" id="MZR29916.1"/>
    </source>
</evidence>
<proteinExistence type="inferred from homology"/>
<dbReference type="SFLD" id="SFLDG01082">
    <property type="entry name" value="B12-binding_domain_containing"/>
    <property type="match status" value="1"/>
</dbReference>
<dbReference type="SMART" id="SM00729">
    <property type="entry name" value="Elp3"/>
    <property type="match status" value="1"/>
</dbReference>
<evidence type="ECO:0000256" key="8">
    <source>
        <dbReference type="ARBA" id="ARBA00023014"/>
    </source>
</evidence>
<dbReference type="RefSeq" id="WP_161314460.1">
    <property type="nucleotide sequence ID" value="NZ_WTUW01000001.1"/>
</dbReference>
<dbReference type="GO" id="GO:0046872">
    <property type="term" value="F:metal ion binding"/>
    <property type="evidence" value="ECO:0007669"/>
    <property type="project" value="UniProtKB-UniRule"/>
</dbReference>
<dbReference type="InterPro" id="IPR007197">
    <property type="entry name" value="rSAM"/>
</dbReference>
<organism evidence="12 13">
    <name type="scientific">Sneathiella litorea</name>
    <dbReference type="NCBI Taxonomy" id="2606216"/>
    <lineage>
        <taxon>Bacteria</taxon>
        <taxon>Pseudomonadati</taxon>
        <taxon>Pseudomonadota</taxon>
        <taxon>Alphaproteobacteria</taxon>
        <taxon>Sneathiellales</taxon>
        <taxon>Sneathiellaceae</taxon>
        <taxon>Sneathiella</taxon>
    </lineage>
</organism>
<dbReference type="GO" id="GO:0006779">
    <property type="term" value="P:porphyrin-containing compound biosynthetic process"/>
    <property type="evidence" value="ECO:0007669"/>
    <property type="project" value="InterPro"/>
</dbReference>
<dbReference type="SFLD" id="SFLDS00029">
    <property type="entry name" value="Radical_SAM"/>
    <property type="match status" value="1"/>
</dbReference>
<dbReference type="PANTHER" id="PTHR13932">
    <property type="entry name" value="COPROPORPHYRINIGEN III OXIDASE"/>
    <property type="match status" value="1"/>
</dbReference>
<keyword evidence="5 10" id="KW-0949">S-adenosyl-L-methionine</keyword>
<dbReference type="Proteomes" id="UP000476030">
    <property type="component" value="Unassembled WGS sequence"/>
</dbReference>
<evidence type="ECO:0000256" key="4">
    <source>
        <dbReference type="ARBA" id="ARBA00022617"/>
    </source>
</evidence>
<dbReference type="Pfam" id="PF04055">
    <property type="entry name" value="Radical_SAM"/>
    <property type="match status" value="1"/>
</dbReference>
<evidence type="ECO:0000256" key="6">
    <source>
        <dbReference type="ARBA" id="ARBA00022723"/>
    </source>
</evidence>
<reference evidence="12 13" key="1">
    <citation type="submission" date="2019-12" db="EMBL/GenBank/DDBJ databases">
        <title>Snethiella sp. nov. sp. isolated from sea sand.</title>
        <authorList>
            <person name="Kim J."/>
            <person name="Jeong S.E."/>
            <person name="Jung H.S."/>
            <person name="Jeon C.O."/>
        </authorList>
    </citation>
    <scope>NUCLEOTIDE SEQUENCE [LARGE SCALE GENOMIC DNA]</scope>
    <source>
        <strain evidence="12 13">DP05</strain>
    </source>
</reference>
<keyword evidence="7 10" id="KW-0408">Iron</keyword>
<dbReference type="GO" id="GO:0051539">
    <property type="term" value="F:4 iron, 4 sulfur cluster binding"/>
    <property type="evidence" value="ECO:0007669"/>
    <property type="project" value="UniProtKB-UniRule"/>
</dbReference>
<dbReference type="InterPro" id="IPR013785">
    <property type="entry name" value="Aldolase_TIM"/>
</dbReference>
<evidence type="ECO:0000256" key="10">
    <source>
        <dbReference type="RuleBase" id="RU364116"/>
    </source>
</evidence>
<name>A0A6L8W490_9PROT</name>
<comment type="subcellular location">
    <subcellularLocation>
        <location evidence="10">Cytoplasm</location>
    </subcellularLocation>
</comment>
<evidence type="ECO:0000259" key="11">
    <source>
        <dbReference type="PROSITE" id="PS51918"/>
    </source>
</evidence>
<evidence type="ECO:0000256" key="2">
    <source>
        <dbReference type="ARBA" id="ARBA00006100"/>
    </source>
</evidence>
<keyword evidence="8 10" id="KW-0411">Iron-sulfur</keyword>
<dbReference type="GO" id="GO:0005737">
    <property type="term" value="C:cytoplasm"/>
    <property type="evidence" value="ECO:0007669"/>
    <property type="project" value="UniProtKB-SubCell"/>
</dbReference>
<dbReference type="InterPro" id="IPR058240">
    <property type="entry name" value="rSAM_sf"/>
</dbReference>
<dbReference type="SFLD" id="SFLDF00562">
    <property type="entry name" value="HemN-like__clustered_with_heat"/>
    <property type="match status" value="1"/>
</dbReference>
<dbReference type="NCBIfam" id="TIGR00539">
    <property type="entry name" value="hemN_rel"/>
    <property type="match status" value="1"/>
</dbReference>
<comment type="similarity">
    <text evidence="2">Belongs to the anaerobic coproporphyrinogen-III oxidase family. HemW subfamily.</text>
</comment>
<dbReference type="SFLD" id="SFLDF00288">
    <property type="entry name" value="HemN-like__clustered_with_nucl"/>
    <property type="match status" value="1"/>
</dbReference>
<gene>
    <name evidence="12" type="ORF">GQE98_04620</name>
</gene>
<keyword evidence="10" id="KW-0963">Cytoplasm</keyword>
<keyword evidence="4 10" id="KW-0349">Heme</keyword>
<keyword evidence="13" id="KW-1185">Reference proteome</keyword>
<protein>
    <recommendedName>
        <fullName evidence="3 10">Heme chaperone HemW</fullName>
    </recommendedName>
</protein>
<keyword evidence="9 10" id="KW-0143">Chaperone</keyword>
<evidence type="ECO:0000256" key="7">
    <source>
        <dbReference type="ARBA" id="ARBA00023004"/>
    </source>
</evidence>
<evidence type="ECO:0000256" key="1">
    <source>
        <dbReference type="ARBA" id="ARBA00001966"/>
    </source>
</evidence>
<accession>A0A6L8W490</accession>
<dbReference type="SFLD" id="SFLDG01065">
    <property type="entry name" value="anaerobic_coproporphyrinogen-I"/>
    <property type="match status" value="1"/>
</dbReference>
<dbReference type="InterPro" id="IPR010723">
    <property type="entry name" value="HemN_C"/>
</dbReference>
<dbReference type="Gene3D" id="3.20.20.70">
    <property type="entry name" value="Aldolase class I"/>
    <property type="match status" value="1"/>
</dbReference>
<dbReference type="AlphaFoldDB" id="A0A6L8W490"/>
<keyword evidence="6 10" id="KW-0479">Metal-binding</keyword>
<dbReference type="PANTHER" id="PTHR13932:SF5">
    <property type="entry name" value="RADICAL S-ADENOSYL METHIONINE DOMAIN-CONTAINING PROTEIN 1, MITOCHONDRIAL"/>
    <property type="match status" value="1"/>
</dbReference>
<dbReference type="GO" id="GO:0004109">
    <property type="term" value="F:coproporphyrinogen oxidase activity"/>
    <property type="evidence" value="ECO:0007669"/>
    <property type="project" value="InterPro"/>
</dbReference>
<comment type="caution">
    <text evidence="12">The sequence shown here is derived from an EMBL/GenBank/DDBJ whole genome shotgun (WGS) entry which is preliminary data.</text>
</comment>
<evidence type="ECO:0000256" key="9">
    <source>
        <dbReference type="ARBA" id="ARBA00023186"/>
    </source>
</evidence>
<comment type="function">
    <text evidence="10">Probably acts as a heme chaperone, transferring heme to an unknown acceptor. Binds one molecule of heme per monomer, possibly covalently. Binds 1 [4Fe-4S] cluster. The cluster is coordinated with 3 cysteines and an exchangeable S-adenosyl-L-methionine.</text>
</comment>
<dbReference type="PROSITE" id="PS51918">
    <property type="entry name" value="RADICAL_SAM"/>
    <property type="match status" value="1"/>
</dbReference>
<dbReference type="EMBL" id="WTUW01000001">
    <property type="protein sequence ID" value="MZR29916.1"/>
    <property type="molecule type" value="Genomic_DNA"/>
</dbReference>
<dbReference type="InterPro" id="IPR034505">
    <property type="entry name" value="Coproporphyrinogen-III_oxidase"/>
</dbReference>
<dbReference type="SUPFAM" id="SSF102114">
    <property type="entry name" value="Radical SAM enzymes"/>
    <property type="match status" value="1"/>
</dbReference>
<dbReference type="Pfam" id="PF06969">
    <property type="entry name" value="HemN_C"/>
    <property type="match status" value="1"/>
</dbReference>